<dbReference type="AlphaFoldDB" id="A0A015I2S5"/>
<dbReference type="Gene3D" id="2.60.300.12">
    <property type="entry name" value="HesB-like domain"/>
    <property type="match status" value="1"/>
</dbReference>
<dbReference type="PANTHER" id="PTHR10072">
    <property type="entry name" value="IRON-SULFUR CLUSTER ASSEMBLY PROTEIN"/>
    <property type="match status" value="1"/>
</dbReference>
<keyword evidence="6" id="KW-1185">Reference proteome</keyword>
<dbReference type="FunFam" id="2.60.300.12:FF:000001">
    <property type="entry name" value="Iron-binding protein IscA"/>
    <property type="match status" value="1"/>
</dbReference>
<gene>
    <name evidence="5" type="ORF">RirG_263040</name>
</gene>
<protein>
    <recommendedName>
        <fullName evidence="3">Iron-sulfur assembly protein 1</fullName>
    </recommendedName>
</protein>
<dbReference type="InterPro" id="IPR035903">
    <property type="entry name" value="HesB-like_dom_sf"/>
</dbReference>
<evidence type="ECO:0000313" key="6">
    <source>
        <dbReference type="Proteomes" id="UP000022910"/>
    </source>
</evidence>
<dbReference type="GO" id="GO:0016226">
    <property type="term" value="P:iron-sulfur cluster assembly"/>
    <property type="evidence" value="ECO:0007669"/>
    <property type="project" value="InterPro"/>
</dbReference>
<accession>A0A015I2S5</accession>
<comment type="function">
    <text evidence="2">Involved in the assembly of mitochondrial and cytoplasmic iron-sulfur proteins. Probably involved in the binding of an intermediate of Fe/S cluster assembly.</text>
</comment>
<dbReference type="GO" id="GO:0005739">
    <property type="term" value="C:mitochondrion"/>
    <property type="evidence" value="ECO:0007669"/>
    <property type="project" value="TreeGrafter"/>
</dbReference>
<dbReference type="NCBIfam" id="TIGR00049">
    <property type="entry name" value="iron-sulfur cluster assembly accessory protein"/>
    <property type="match status" value="1"/>
</dbReference>
<dbReference type="InterPro" id="IPR017870">
    <property type="entry name" value="FeS_cluster_insertion_CS"/>
</dbReference>
<dbReference type="HOGENOM" id="CLU_069054_4_0_1"/>
<dbReference type="Proteomes" id="UP000022910">
    <property type="component" value="Unassembled WGS sequence"/>
</dbReference>
<dbReference type="PANTHER" id="PTHR10072:SF41">
    <property type="entry name" value="IRON-SULFUR CLUSTER ASSEMBLY 1 HOMOLOG, MITOCHONDRIAL"/>
    <property type="match status" value="1"/>
</dbReference>
<dbReference type="EMBL" id="JEMT01029687">
    <property type="protein sequence ID" value="EXX51302.1"/>
    <property type="molecule type" value="Genomic_DNA"/>
</dbReference>
<dbReference type="InterPro" id="IPR016092">
    <property type="entry name" value="ATAP"/>
</dbReference>
<proteinExistence type="inferred from homology"/>
<dbReference type="OMA" id="LYIYGMQ"/>
<dbReference type="OrthoDB" id="333486at2759"/>
<dbReference type="SUPFAM" id="SSF89360">
    <property type="entry name" value="HesB-like domain"/>
    <property type="match status" value="1"/>
</dbReference>
<name>A0A015I2S5_RHIIW</name>
<dbReference type="InterPro" id="IPR050322">
    <property type="entry name" value="Fe-S_cluster_asmbl/transfer"/>
</dbReference>
<organism evidence="5 6">
    <name type="scientific">Rhizophagus irregularis (strain DAOM 197198w)</name>
    <name type="common">Glomus intraradices</name>
    <dbReference type="NCBI Taxonomy" id="1432141"/>
    <lineage>
        <taxon>Eukaryota</taxon>
        <taxon>Fungi</taxon>
        <taxon>Fungi incertae sedis</taxon>
        <taxon>Mucoromycota</taxon>
        <taxon>Glomeromycotina</taxon>
        <taxon>Glomeromycetes</taxon>
        <taxon>Glomerales</taxon>
        <taxon>Glomeraceae</taxon>
        <taxon>Rhizophagus</taxon>
    </lineage>
</organism>
<evidence type="ECO:0000256" key="1">
    <source>
        <dbReference type="ARBA" id="ARBA00006718"/>
    </source>
</evidence>
<dbReference type="PROSITE" id="PS01152">
    <property type="entry name" value="HESB"/>
    <property type="match status" value="1"/>
</dbReference>
<evidence type="ECO:0000256" key="3">
    <source>
        <dbReference type="ARBA" id="ARBA00071673"/>
    </source>
</evidence>
<sequence>MTAATAIRSMALKMAEASVAASRKGRVQKAAMTLTPSAVNRLRQLVEGPDPKLIRVAVKNKGCAGQSYVLEYTKEKGQHDEIVKQDGVTVLVEHKSLFKLIGSEMDYVKDRLSSKFVFNNPNVKENCGCGESFSV</sequence>
<evidence type="ECO:0000313" key="5">
    <source>
        <dbReference type="EMBL" id="EXX51302.1"/>
    </source>
</evidence>
<evidence type="ECO:0000256" key="2">
    <source>
        <dbReference type="ARBA" id="ARBA00054873"/>
    </source>
</evidence>
<dbReference type="Pfam" id="PF01521">
    <property type="entry name" value="Fe-S_biosyn"/>
    <property type="match status" value="1"/>
</dbReference>
<dbReference type="STRING" id="1432141.A0A015I2S5"/>
<comment type="caution">
    <text evidence="5">The sequence shown here is derived from an EMBL/GenBank/DDBJ whole genome shotgun (WGS) entry which is preliminary data.</text>
</comment>
<feature type="domain" description="Core" evidence="4">
    <location>
        <begin position="32"/>
        <end position="131"/>
    </location>
</feature>
<comment type="similarity">
    <text evidence="1">Belongs to the HesB/IscA family.</text>
</comment>
<dbReference type="InterPro" id="IPR000361">
    <property type="entry name" value="ATAP_core_dom"/>
</dbReference>
<evidence type="ECO:0000259" key="4">
    <source>
        <dbReference type="Pfam" id="PF01521"/>
    </source>
</evidence>
<reference evidence="5 6" key="1">
    <citation type="submission" date="2014-02" db="EMBL/GenBank/DDBJ databases">
        <title>Single nucleus genome sequencing reveals high similarity among nuclei of an endomycorrhizal fungus.</title>
        <authorList>
            <person name="Lin K."/>
            <person name="Geurts R."/>
            <person name="Zhang Z."/>
            <person name="Limpens E."/>
            <person name="Saunders D.G."/>
            <person name="Mu D."/>
            <person name="Pang E."/>
            <person name="Cao H."/>
            <person name="Cha H."/>
            <person name="Lin T."/>
            <person name="Zhou Q."/>
            <person name="Shang Y."/>
            <person name="Li Y."/>
            <person name="Ivanov S."/>
            <person name="Sharma T."/>
            <person name="Velzen R.V."/>
            <person name="Ruijter N.D."/>
            <person name="Aanen D.K."/>
            <person name="Win J."/>
            <person name="Kamoun S."/>
            <person name="Bisseling T."/>
            <person name="Huang S."/>
        </authorList>
    </citation>
    <scope>NUCLEOTIDE SEQUENCE [LARGE SCALE GENOMIC DNA]</scope>
    <source>
        <strain evidence="6">DAOM197198w</strain>
    </source>
</reference>
<dbReference type="GO" id="GO:0051537">
    <property type="term" value="F:2 iron, 2 sulfur cluster binding"/>
    <property type="evidence" value="ECO:0007669"/>
    <property type="project" value="TreeGrafter"/>
</dbReference>
<dbReference type="SMR" id="A0A015I2S5"/>